<evidence type="ECO:0000313" key="7">
    <source>
        <dbReference type="Proteomes" id="UP001075354"/>
    </source>
</evidence>
<dbReference type="GO" id="GO:0016592">
    <property type="term" value="C:mediator complex"/>
    <property type="evidence" value="ECO:0007669"/>
    <property type="project" value="InterPro"/>
</dbReference>
<evidence type="ECO:0000256" key="2">
    <source>
        <dbReference type="ARBA" id="ARBA00008048"/>
    </source>
</evidence>
<organism evidence="6 7">
    <name type="scientific">Megalurothrips usitatus</name>
    <name type="common">bean blossom thrips</name>
    <dbReference type="NCBI Taxonomy" id="439358"/>
    <lineage>
        <taxon>Eukaryota</taxon>
        <taxon>Metazoa</taxon>
        <taxon>Ecdysozoa</taxon>
        <taxon>Arthropoda</taxon>
        <taxon>Hexapoda</taxon>
        <taxon>Insecta</taxon>
        <taxon>Pterygota</taxon>
        <taxon>Neoptera</taxon>
        <taxon>Paraneoptera</taxon>
        <taxon>Thysanoptera</taxon>
        <taxon>Terebrantia</taxon>
        <taxon>Thripoidea</taxon>
        <taxon>Thripidae</taxon>
        <taxon>Megalurothrips</taxon>
    </lineage>
</organism>
<keyword evidence="5" id="KW-0539">Nucleus</keyword>
<dbReference type="PANTHER" id="PTHR13130:SF4">
    <property type="entry name" value="MEDIATOR OF RNA POLYMERASE II TRANSCRIPTION SUBUNIT 27"/>
    <property type="match status" value="1"/>
</dbReference>
<accession>A0AAV7XH71</accession>
<keyword evidence="4" id="KW-0804">Transcription</keyword>
<dbReference type="GO" id="GO:0006357">
    <property type="term" value="P:regulation of transcription by RNA polymerase II"/>
    <property type="evidence" value="ECO:0007669"/>
    <property type="project" value="TreeGrafter"/>
</dbReference>
<dbReference type="Proteomes" id="UP001075354">
    <property type="component" value="Chromosome 8"/>
</dbReference>
<comment type="caution">
    <text evidence="6">The sequence shown here is derived from an EMBL/GenBank/DDBJ whole genome shotgun (WGS) entry which is preliminary data.</text>
</comment>
<reference evidence="6" key="1">
    <citation type="submission" date="2022-12" db="EMBL/GenBank/DDBJ databases">
        <title>Chromosome-level genome assembly of the bean flower thrips Megalurothrips usitatus.</title>
        <authorList>
            <person name="Ma L."/>
            <person name="Liu Q."/>
            <person name="Li H."/>
            <person name="Cai W."/>
        </authorList>
    </citation>
    <scope>NUCLEOTIDE SEQUENCE</scope>
    <source>
        <strain evidence="6">Cailab_2022a</strain>
    </source>
</reference>
<protein>
    <recommendedName>
        <fullName evidence="8">Mediator of RNA polymerase II transcription subunit 27</fullName>
    </recommendedName>
</protein>
<keyword evidence="3" id="KW-0805">Transcription regulation</keyword>
<evidence type="ECO:0000313" key="6">
    <source>
        <dbReference type="EMBL" id="KAJ1525420.1"/>
    </source>
</evidence>
<evidence type="ECO:0000256" key="4">
    <source>
        <dbReference type="ARBA" id="ARBA00023163"/>
    </source>
</evidence>
<comment type="subcellular location">
    <subcellularLocation>
        <location evidence="1">Nucleus</location>
    </subcellularLocation>
</comment>
<dbReference type="AlphaFoldDB" id="A0AAV7XH71"/>
<dbReference type="EMBL" id="JAPTSV010000008">
    <property type="protein sequence ID" value="KAJ1525420.1"/>
    <property type="molecule type" value="Genomic_DNA"/>
</dbReference>
<evidence type="ECO:0000256" key="3">
    <source>
        <dbReference type="ARBA" id="ARBA00023015"/>
    </source>
</evidence>
<comment type="similarity">
    <text evidence="2">Belongs to the Mediator complex subunit 27 family.</text>
</comment>
<gene>
    <name evidence="6" type="ORF">ONE63_010234</name>
</gene>
<evidence type="ECO:0008006" key="8">
    <source>
        <dbReference type="Google" id="ProtNLM"/>
    </source>
</evidence>
<keyword evidence="7" id="KW-1185">Reference proteome</keyword>
<dbReference type="PANTHER" id="PTHR13130">
    <property type="entry name" value="34 KDA TRANSCRIPTIONAL CO-ACTIVATOR-RELATED"/>
    <property type="match status" value="1"/>
</dbReference>
<dbReference type="GO" id="GO:0003713">
    <property type="term" value="F:transcription coactivator activity"/>
    <property type="evidence" value="ECO:0007669"/>
    <property type="project" value="TreeGrafter"/>
</dbReference>
<dbReference type="Pfam" id="PF11571">
    <property type="entry name" value="Med27"/>
    <property type="match status" value="1"/>
</dbReference>
<evidence type="ECO:0000256" key="1">
    <source>
        <dbReference type="ARBA" id="ARBA00004123"/>
    </source>
</evidence>
<dbReference type="InterPro" id="IPR021627">
    <property type="entry name" value="Mediator_Med27"/>
</dbReference>
<proteinExistence type="inferred from homology"/>
<name>A0AAV7XH71_9NEOP</name>
<sequence>MNPNMNAMMAVEPLYIALSSIKTLRANVGIAFDGLGSGVRSDHGDDGKEAKFLLELQDLLTVVNNNLRDVEQNINNLQPPHNPFSLGNSGYLSHEYAQDRQALYNQLVHSYKWTDKLHDYCNLAHAQLSQNSLTRSYTYTASVKRRRIPTSPHNVQPQAVDKVITQIDRILPEMSVSITRPFASNVVLHVSVGRVLRAIIAFKGLLIEWIIVKGFMETLDLWTESRFKVFRKVTENANAAVMRFYMPTMPDVSVKNFLTWLHSFNTLFSDICKGCGLHLRNAMPPTWREFRTLEPYHEECKP</sequence>
<evidence type="ECO:0000256" key="5">
    <source>
        <dbReference type="ARBA" id="ARBA00023242"/>
    </source>
</evidence>